<dbReference type="GO" id="GO:0020037">
    <property type="term" value="F:heme binding"/>
    <property type="evidence" value="ECO:0007669"/>
    <property type="project" value="InterPro"/>
</dbReference>
<evidence type="ECO:0000256" key="2">
    <source>
        <dbReference type="ARBA" id="ARBA00022559"/>
    </source>
</evidence>
<organism evidence="13 14">
    <name type="scientific">Pocillopora meandrina</name>
    <dbReference type="NCBI Taxonomy" id="46732"/>
    <lineage>
        <taxon>Eukaryota</taxon>
        <taxon>Metazoa</taxon>
        <taxon>Cnidaria</taxon>
        <taxon>Anthozoa</taxon>
        <taxon>Hexacorallia</taxon>
        <taxon>Scleractinia</taxon>
        <taxon>Astrocoeniina</taxon>
        <taxon>Pocilloporidae</taxon>
        <taxon>Pocillopora</taxon>
    </lineage>
</organism>
<feature type="compositionally biased region" description="Polar residues" evidence="11">
    <location>
        <begin position="847"/>
        <end position="929"/>
    </location>
</feature>
<dbReference type="GO" id="GO:0046872">
    <property type="term" value="F:metal ion binding"/>
    <property type="evidence" value="ECO:0007669"/>
    <property type="project" value="UniProtKB-KW"/>
</dbReference>
<feature type="compositionally biased region" description="Polar residues" evidence="11">
    <location>
        <begin position="704"/>
        <end position="731"/>
    </location>
</feature>
<feature type="domain" description="Catalase core" evidence="12">
    <location>
        <begin position="25"/>
        <end position="409"/>
    </location>
</feature>
<dbReference type="InterPro" id="IPR011614">
    <property type="entry name" value="Catalase_core"/>
</dbReference>
<feature type="region of interest" description="Disordered" evidence="11">
    <location>
        <begin position="704"/>
        <end position="767"/>
    </location>
</feature>
<evidence type="ECO:0000256" key="11">
    <source>
        <dbReference type="SAM" id="MobiDB-lite"/>
    </source>
</evidence>
<keyword evidence="4 9" id="KW-0479">Metal-binding</keyword>
<dbReference type="GO" id="GO:0004096">
    <property type="term" value="F:catalase activity"/>
    <property type="evidence" value="ECO:0007669"/>
    <property type="project" value="UniProtKB-EC"/>
</dbReference>
<dbReference type="GO" id="GO:0005739">
    <property type="term" value="C:mitochondrion"/>
    <property type="evidence" value="ECO:0007669"/>
    <property type="project" value="TreeGrafter"/>
</dbReference>
<reference evidence="13 14" key="1">
    <citation type="submission" date="2022-05" db="EMBL/GenBank/DDBJ databases">
        <authorList>
            <consortium name="Genoscope - CEA"/>
            <person name="William W."/>
        </authorList>
    </citation>
    <scope>NUCLEOTIDE SEQUENCE [LARGE SCALE GENOMIC DNA]</scope>
</reference>
<dbReference type="InterPro" id="IPR002226">
    <property type="entry name" value="Catalase_haem_BS"/>
</dbReference>
<dbReference type="EC" id="1.11.1.6" evidence="9"/>
<dbReference type="SUPFAM" id="SSF56634">
    <property type="entry name" value="Heme-dependent catalase-like"/>
    <property type="match status" value="1"/>
</dbReference>
<feature type="compositionally biased region" description="Polar residues" evidence="11">
    <location>
        <begin position="23"/>
        <end position="37"/>
    </location>
</feature>
<keyword evidence="7 9" id="KW-0376">Hydrogen peroxide</keyword>
<accession>A0AAU9XHL4</accession>
<evidence type="ECO:0000256" key="8">
    <source>
        <dbReference type="ARBA" id="ARBA00049254"/>
    </source>
</evidence>
<keyword evidence="14" id="KW-1185">Reference proteome</keyword>
<dbReference type="PROSITE" id="PS00438">
    <property type="entry name" value="CATALASE_2"/>
    <property type="match status" value="1"/>
</dbReference>
<dbReference type="PROSITE" id="PS51402">
    <property type="entry name" value="CATALASE_3"/>
    <property type="match status" value="1"/>
</dbReference>
<evidence type="ECO:0000313" key="13">
    <source>
        <dbReference type="EMBL" id="CAH3147998.1"/>
    </source>
</evidence>
<evidence type="ECO:0000256" key="1">
    <source>
        <dbReference type="ARBA" id="ARBA00005329"/>
    </source>
</evidence>
<evidence type="ECO:0000256" key="6">
    <source>
        <dbReference type="ARBA" id="ARBA00023004"/>
    </source>
</evidence>
<dbReference type="InterPro" id="IPR010582">
    <property type="entry name" value="Catalase_immune_responsive"/>
</dbReference>
<dbReference type="PROSITE" id="PS00437">
    <property type="entry name" value="CATALASE_1"/>
    <property type="match status" value="1"/>
</dbReference>
<evidence type="ECO:0000256" key="10">
    <source>
        <dbReference type="RuleBase" id="RU004142"/>
    </source>
</evidence>
<comment type="similarity">
    <text evidence="1 9">Belongs to the catalase family.</text>
</comment>
<comment type="catalytic activity">
    <reaction evidence="8 9">
        <text>2 H2O2 = O2 + 2 H2O</text>
        <dbReference type="Rhea" id="RHEA:20309"/>
        <dbReference type="ChEBI" id="CHEBI:15377"/>
        <dbReference type="ChEBI" id="CHEBI:15379"/>
        <dbReference type="ChEBI" id="CHEBI:16240"/>
        <dbReference type="EC" id="1.11.1.6"/>
    </reaction>
</comment>
<dbReference type="GO" id="GO:0005777">
    <property type="term" value="C:peroxisome"/>
    <property type="evidence" value="ECO:0007669"/>
    <property type="project" value="TreeGrafter"/>
</dbReference>
<proteinExistence type="inferred from homology"/>
<dbReference type="GO" id="GO:0042744">
    <property type="term" value="P:hydrogen peroxide catabolic process"/>
    <property type="evidence" value="ECO:0007669"/>
    <property type="project" value="UniProtKB-KW"/>
</dbReference>
<dbReference type="GO" id="GO:0042542">
    <property type="term" value="P:response to hydrogen peroxide"/>
    <property type="evidence" value="ECO:0007669"/>
    <property type="project" value="TreeGrafter"/>
</dbReference>
<dbReference type="Pfam" id="PF06628">
    <property type="entry name" value="Catalase-rel"/>
    <property type="match status" value="1"/>
</dbReference>
<gene>
    <name evidence="13" type="ORF">PMEA_00023798</name>
</gene>
<comment type="function">
    <text evidence="10">Catalyzes the degradation of hydrogen peroxide (H(2)O(2)) generated by peroxisomal oxidases to water and oxygen, thereby protecting cells from the toxic effects of hydrogen peroxide.</text>
</comment>
<dbReference type="PRINTS" id="PR00067">
    <property type="entry name" value="CATALASE"/>
</dbReference>
<dbReference type="Pfam" id="PF00199">
    <property type="entry name" value="Catalase"/>
    <property type="match status" value="1"/>
</dbReference>
<protein>
    <recommendedName>
        <fullName evidence="9">Catalase</fullName>
        <ecNumber evidence="9">1.11.1.6</ecNumber>
    </recommendedName>
</protein>
<keyword evidence="5 9" id="KW-0560">Oxidoreductase</keyword>
<evidence type="ECO:0000256" key="4">
    <source>
        <dbReference type="ARBA" id="ARBA00022723"/>
    </source>
</evidence>
<evidence type="ECO:0000256" key="5">
    <source>
        <dbReference type="ARBA" id="ARBA00023002"/>
    </source>
</evidence>
<dbReference type="FunFam" id="2.40.180.10:FF:000001">
    <property type="entry name" value="Catalase"/>
    <property type="match status" value="1"/>
</dbReference>
<keyword evidence="2 9" id="KW-0575">Peroxidase</keyword>
<name>A0AAU9XHL4_9CNID</name>
<evidence type="ECO:0000256" key="7">
    <source>
        <dbReference type="ARBA" id="ARBA00023324"/>
    </source>
</evidence>
<evidence type="ECO:0000256" key="3">
    <source>
        <dbReference type="ARBA" id="ARBA00022617"/>
    </source>
</evidence>
<keyword evidence="6 9" id="KW-0408">Iron</keyword>
<evidence type="ECO:0000256" key="9">
    <source>
        <dbReference type="RuleBase" id="RU000498"/>
    </source>
</evidence>
<comment type="caution">
    <text evidence="13">The sequence shown here is derived from an EMBL/GenBank/DDBJ whole genome shotgun (WGS) entry which is preliminary data.</text>
</comment>
<feature type="region of interest" description="Disordered" evidence="11">
    <location>
        <begin position="1"/>
        <end position="37"/>
    </location>
</feature>
<dbReference type="AlphaFoldDB" id="A0AAU9XHL4"/>
<dbReference type="PANTHER" id="PTHR11465:SF9">
    <property type="entry name" value="CATALASE"/>
    <property type="match status" value="1"/>
</dbReference>
<dbReference type="Gene3D" id="2.40.180.10">
    <property type="entry name" value="Catalase core domain"/>
    <property type="match status" value="1"/>
</dbReference>
<dbReference type="EMBL" id="CALNXJ010000044">
    <property type="protein sequence ID" value="CAH3147998.1"/>
    <property type="molecule type" value="Genomic_DNA"/>
</dbReference>
<dbReference type="InterPro" id="IPR020835">
    <property type="entry name" value="Catalase_sf"/>
</dbReference>
<sequence>MANRSKASEQLSDFSRAKKSPDVLTTGTGCPIDTKTSTMTVGPRGPILLQDVQFLDEMSHFDRERIPERVVHAKGGGAFGYFEVTHDITKYCKAAIFNRIGKRTPCVTRFSTVGGESGSADTARDPRGFAMKFYTEEGNWDLVGNNTPIFFIRDPILFPSFIHTQKRNPTTHLKDPDMFWDFITLRPETTHQVCFLFSDRGIPNGYQHMNGYGSHTFKMVNEKEEAVYCKFHVKTDQGIKCVPADKAEQLAGSDPDYNNRLLFNAIAGGDPPSWTMYIQVMTFEEAEKFCWNPFDLTKIWPHSEFPLIPVGKMVLNRNAKNYFAEIEQSAFNPASMVPGIEPSPDKMLQGRLFSYHDTHLHRLGTNYLQLPVNCPYRTRVTNYQRDGPQTFDNQEGAPNYFPNSFTGPLDDLRHSPHTVKITGDVARYNSADDDNFSQVTDFWNKVLNEAERTRLVNNIAGHLKDAKQFLQKRAVSNFTQVSPEFGRRLTEALAEYHMESHWTSLSKFSMSVVMFLTSLALLSVTESNAAKVKTYHDKRQISTLLPYQRPQITSLYGLPPRRRYMQPPIYQYNTAYKNTAHIARAKQPQTGLPGSQYSKIFKAQPQRQYVSYYYPHRTHYRDWSRKLLEASAFARKLQESRKQTLLRQKQRTDPSGAGIKFFVAGVNPNGKVLQQLATQGKVQNTNGNIVSNKPLKQNLAENIPNSQLSGATRPIQQSPSTATVTNMNNKPKSGPAFVASHPEIPASPPFQDQKAETKTSSNEMSPRPLSVGMAVGNDINANLQSQQRLVPSFNKGSSTNSNGAILSDKFEGAALGPKAHSLLQPTPALRLSQSGNLPHFHADENKQPNMSHISLGSGISLNNGFPANDNTLTQGEQRNAPTGKDQNQLINKGSENLLGNSPSITQDNSHPLLQTSISDKPVQGGSQASLTTQEIKNVQVSTSPASNSANVDKSTAQELKAGLVFASPSRPPSQALVTQPPRPRIAPNGKNSFSRNDLPGGFNHDPQTQLDKELALKNLLFPPPAVSKNQAFGTNPVVPSNSAQFLQPQQGPRAQVDKMIPTFPAFRYDRRHNIPQSPSRIEKKSFVPQNNKVPYKGSFPLMLHKFSPYFKMKRNLKQVASEQAKARRRFLELQPIK</sequence>
<dbReference type="PANTHER" id="PTHR11465">
    <property type="entry name" value="CATALASE"/>
    <property type="match status" value="1"/>
</dbReference>
<evidence type="ECO:0000259" key="12">
    <source>
        <dbReference type="SMART" id="SM01060"/>
    </source>
</evidence>
<dbReference type="InterPro" id="IPR040333">
    <property type="entry name" value="Catalase_3"/>
</dbReference>
<dbReference type="InterPro" id="IPR018028">
    <property type="entry name" value="Catalase"/>
</dbReference>
<feature type="region of interest" description="Disordered" evidence="11">
    <location>
        <begin position="966"/>
        <end position="991"/>
    </location>
</feature>
<dbReference type="InterPro" id="IPR024708">
    <property type="entry name" value="Catalase_AS"/>
</dbReference>
<dbReference type="Proteomes" id="UP001159428">
    <property type="component" value="Unassembled WGS sequence"/>
</dbReference>
<dbReference type="SMART" id="SM01060">
    <property type="entry name" value="Catalase"/>
    <property type="match status" value="1"/>
</dbReference>
<evidence type="ECO:0000313" key="14">
    <source>
        <dbReference type="Proteomes" id="UP001159428"/>
    </source>
</evidence>
<feature type="region of interest" description="Disordered" evidence="11">
    <location>
        <begin position="838"/>
        <end position="929"/>
    </location>
</feature>
<keyword evidence="3 9" id="KW-0349">Heme</keyword>
<dbReference type="CDD" id="cd08156">
    <property type="entry name" value="catalase_clade_3"/>
    <property type="match status" value="1"/>
</dbReference>